<dbReference type="InterPro" id="IPR027094">
    <property type="entry name" value="Mitofusin_fam"/>
</dbReference>
<evidence type="ECO:0000256" key="2">
    <source>
        <dbReference type="ARBA" id="ARBA00022741"/>
    </source>
</evidence>
<dbReference type="PANTHER" id="PTHR10465:SF0">
    <property type="entry name" value="SARCALUMENIN"/>
    <property type="match status" value="1"/>
</dbReference>
<accession>A0ABT9XI34</accession>
<dbReference type="Gene3D" id="3.40.50.300">
    <property type="entry name" value="P-loop containing nucleotide triphosphate hydrolases"/>
    <property type="match status" value="1"/>
</dbReference>
<sequence>MNHNQDGSAVPTDRGAVPTETEFASLLKRVDEAVAVLEGLPAAARWRAELVQLRARIAQRQRLVAVFGAFSAGKSSLLNAVLSDPLLAVSPNPTTAAVTQIEAQRQETDRPSARVTAKTVDQLWEDVREACLQVHIAPADLTEAMAQSQSLRIPDLPPQARRPAAFLKSVAAGYANMSDRLGTTWDIPVDELRTYTANEQVACFLQAVDVPHRAAILKDGFVLVDTPGVDSIHRRHTDVAFDYMRRADAIVFVLYYTHAFSRADKDFLLQLAGVQNVSESDKLFVVINAVDLAKSEEEREAVRDRVVAELRKAGIPRPRVFEVSSQVALAAELLKQNPDHPQYTQMARQRLRLAPDAPLPPVEAMLEQSGIPTFVNAMRTVTEENHLALAESAVERLIANTERQVRAYLTRVREQREADATQAAARQQACDALRQVLALRKQEIESGGSDWERSLQAEWETLAFHAGERIRLRFGELFREAFHPGRFRDEKRAREALEGAAEELAQTLERQVAAEVRTFAMRVERQAGEAVAQLGEQLQSQVIETAGESAAMAGSTPDFGAVTERGTQAAHVRVSAKAFSVGFHHYKSARQFFEGGGQQEMRAELEAVANEEVQRELRQAVQAIQAVASDLLRAQAVERLDEAATVLDAVAAPEAGIGDAELAAWERACAWFEGAKPAQTDV</sequence>
<keyword evidence="9" id="KW-1185">Reference proteome</keyword>
<dbReference type="SUPFAM" id="SSF52540">
    <property type="entry name" value="P-loop containing nucleoside triphosphate hydrolases"/>
    <property type="match status" value="1"/>
</dbReference>
<dbReference type="EMBL" id="JAUSTP010000013">
    <property type="protein sequence ID" value="MDQ0189966.1"/>
    <property type="molecule type" value="Genomic_DNA"/>
</dbReference>
<keyword evidence="3" id="KW-0378">Hydrolase</keyword>
<proteinExistence type="predicted"/>
<name>A0ABT9XI34_9BACL</name>
<dbReference type="Proteomes" id="UP001232973">
    <property type="component" value="Unassembled WGS sequence"/>
</dbReference>
<dbReference type="InterPro" id="IPR045063">
    <property type="entry name" value="Dynamin_N"/>
</dbReference>
<evidence type="ECO:0000256" key="1">
    <source>
        <dbReference type="ARBA" id="ARBA00004370"/>
    </source>
</evidence>
<evidence type="ECO:0000256" key="3">
    <source>
        <dbReference type="ARBA" id="ARBA00022801"/>
    </source>
</evidence>
<keyword evidence="2" id="KW-0547">Nucleotide-binding</keyword>
<dbReference type="InterPro" id="IPR027417">
    <property type="entry name" value="P-loop_NTPase"/>
</dbReference>
<evidence type="ECO:0000256" key="4">
    <source>
        <dbReference type="ARBA" id="ARBA00023134"/>
    </source>
</evidence>
<evidence type="ECO:0000313" key="9">
    <source>
        <dbReference type="Proteomes" id="UP001232973"/>
    </source>
</evidence>
<evidence type="ECO:0000256" key="6">
    <source>
        <dbReference type="SAM" id="Coils"/>
    </source>
</evidence>
<evidence type="ECO:0000313" key="8">
    <source>
        <dbReference type="EMBL" id="MDQ0189966.1"/>
    </source>
</evidence>
<dbReference type="RefSeq" id="WP_274454775.1">
    <property type="nucleotide sequence ID" value="NZ_CP067097.1"/>
</dbReference>
<feature type="coiled-coil region" evidence="6">
    <location>
        <begin position="487"/>
        <end position="514"/>
    </location>
</feature>
<reference evidence="8 9" key="1">
    <citation type="submission" date="2023-07" db="EMBL/GenBank/DDBJ databases">
        <title>Genomic Encyclopedia of Type Strains, Phase IV (KMG-IV): sequencing the most valuable type-strain genomes for metagenomic binning, comparative biology and taxonomic classification.</title>
        <authorList>
            <person name="Goeker M."/>
        </authorList>
    </citation>
    <scope>NUCLEOTIDE SEQUENCE [LARGE SCALE GENOMIC DNA]</scope>
    <source>
        <strain evidence="8 9">DSM 4006</strain>
    </source>
</reference>
<evidence type="ECO:0000256" key="5">
    <source>
        <dbReference type="ARBA" id="ARBA00023136"/>
    </source>
</evidence>
<gene>
    <name evidence="8" type="ORF">J2S03_001829</name>
</gene>
<keyword evidence="5" id="KW-0472">Membrane</keyword>
<dbReference type="PANTHER" id="PTHR10465">
    <property type="entry name" value="TRANSMEMBRANE GTPASE FZO1"/>
    <property type="match status" value="1"/>
</dbReference>
<protein>
    <submittedName>
        <fullName evidence="8">GTPase SAR1 family protein</fullName>
    </submittedName>
</protein>
<dbReference type="CDD" id="cd09912">
    <property type="entry name" value="DLP_2"/>
    <property type="match status" value="1"/>
</dbReference>
<comment type="caution">
    <text evidence="8">The sequence shown here is derived from an EMBL/GenBank/DDBJ whole genome shotgun (WGS) entry which is preliminary data.</text>
</comment>
<keyword evidence="4" id="KW-0342">GTP-binding</keyword>
<dbReference type="Pfam" id="PF00350">
    <property type="entry name" value="Dynamin_N"/>
    <property type="match status" value="1"/>
</dbReference>
<evidence type="ECO:0000259" key="7">
    <source>
        <dbReference type="Pfam" id="PF00350"/>
    </source>
</evidence>
<keyword evidence="6" id="KW-0175">Coiled coil</keyword>
<comment type="subcellular location">
    <subcellularLocation>
        <location evidence="1">Membrane</location>
    </subcellularLocation>
</comment>
<organism evidence="8 9">
    <name type="scientific">Alicyclobacillus cycloheptanicus</name>
    <dbReference type="NCBI Taxonomy" id="1457"/>
    <lineage>
        <taxon>Bacteria</taxon>
        <taxon>Bacillati</taxon>
        <taxon>Bacillota</taxon>
        <taxon>Bacilli</taxon>
        <taxon>Bacillales</taxon>
        <taxon>Alicyclobacillaceae</taxon>
        <taxon>Alicyclobacillus</taxon>
    </lineage>
</organism>
<feature type="domain" description="Dynamin N-terminal" evidence="7">
    <location>
        <begin position="64"/>
        <end position="288"/>
    </location>
</feature>